<evidence type="ECO:0000256" key="12">
    <source>
        <dbReference type="ARBA" id="ARBA00023180"/>
    </source>
</evidence>
<dbReference type="InterPro" id="IPR032675">
    <property type="entry name" value="LRR_dom_sf"/>
</dbReference>
<evidence type="ECO:0000256" key="8">
    <source>
        <dbReference type="ARBA" id="ARBA00022737"/>
    </source>
</evidence>
<keyword evidence="4" id="KW-0418">Kinase</keyword>
<keyword evidence="3" id="KW-1003">Cell membrane</keyword>
<keyword evidence="5" id="KW-0433">Leucine-rich repeat</keyword>
<dbReference type="PANTHER" id="PTHR27000:SF800">
    <property type="entry name" value="OS11G0197000 PROTEIN"/>
    <property type="match status" value="1"/>
</dbReference>
<organism evidence="13 14">
    <name type="scientific">Dioscorea zingiberensis</name>
    <dbReference type="NCBI Taxonomy" id="325984"/>
    <lineage>
        <taxon>Eukaryota</taxon>
        <taxon>Viridiplantae</taxon>
        <taxon>Streptophyta</taxon>
        <taxon>Embryophyta</taxon>
        <taxon>Tracheophyta</taxon>
        <taxon>Spermatophyta</taxon>
        <taxon>Magnoliopsida</taxon>
        <taxon>Liliopsida</taxon>
        <taxon>Dioscoreales</taxon>
        <taxon>Dioscoreaceae</taxon>
        <taxon>Dioscorea</taxon>
    </lineage>
</organism>
<evidence type="ECO:0000256" key="9">
    <source>
        <dbReference type="ARBA" id="ARBA00022989"/>
    </source>
</evidence>
<proteinExistence type="predicted"/>
<dbReference type="Gene3D" id="3.80.10.10">
    <property type="entry name" value="Ribonuclease Inhibitor"/>
    <property type="match status" value="2"/>
</dbReference>
<accession>A0A9D5H5H2</accession>
<dbReference type="Pfam" id="PF00560">
    <property type="entry name" value="LRR_1"/>
    <property type="match status" value="2"/>
</dbReference>
<keyword evidence="8" id="KW-0677">Repeat</keyword>
<evidence type="ECO:0000256" key="10">
    <source>
        <dbReference type="ARBA" id="ARBA00023136"/>
    </source>
</evidence>
<dbReference type="Pfam" id="PF13855">
    <property type="entry name" value="LRR_8"/>
    <property type="match status" value="1"/>
</dbReference>
<evidence type="ECO:0000313" key="13">
    <source>
        <dbReference type="EMBL" id="KAJ0963855.1"/>
    </source>
</evidence>
<keyword evidence="10" id="KW-0472">Membrane</keyword>
<evidence type="ECO:0000313" key="14">
    <source>
        <dbReference type="Proteomes" id="UP001085076"/>
    </source>
</evidence>
<dbReference type="PROSITE" id="PS51450">
    <property type="entry name" value="LRR"/>
    <property type="match status" value="1"/>
</dbReference>
<evidence type="ECO:0000256" key="3">
    <source>
        <dbReference type="ARBA" id="ARBA00022475"/>
    </source>
</evidence>
<evidence type="ECO:0000256" key="2">
    <source>
        <dbReference type="ARBA" id="ARBA00012513"/>
    </source>
</evidence>
<keyword evidence="4" id="KW-0808">Transferase</keyword>
<dbReference type="GO" id="GO:0004674">
    <property type="term" value="F:protein serine/threonine kinase activity"/>
    <property type="evidence" value="ECO:0007669"/>
    <property type="project" value="UniProtKB-KW"/>
</dbReference>
<keyword evidence="4" id="KW-0723">Serine/threonine-protein kinase</keyword>
<keyword evidence="7" id="KW-0732">Signal</keyword>
<comment type="subcellular location">
    <subcellularLocation>
        <location evidence="1">Cell membrane</location>
        <topology evidence="1">Single-pass type I membrane protein</topology>
    </subcellularLocation>
</comment>
<dbReference type="OrthoDB" id="1937783at2759"/>
<reference evidence="13" key="1">
    <citation type="submission" date="2021-03" db="EMBL/GenBank/DDBJ databases">
        <authorList>
            <person name="Li Z."/>
            <person name="Yang C."/>
        </authorList>
    </citation>
    <scope>NUCLEOTIDE SEQUENCE</scope>
    <source>
        <strain evidence="13">Dzin_1.0</strain>
        <tissue evidence="13">Leaf</tissue>
    </source>
</reference>
<evidence type="ECO:0000256" key="11">
    <source>
        <dbReference type="ARBA" id="ARBA00023170"/>
    </source>
</evidence>
<dbReference type="InterPro" id="IPR001611">
    <property type="entry name" value="Leu-rich_rpt"/>
</dbReference>
<dbReference type="SUPFAM" id="SSF52047">
    <property type="entry name" value="RNI-like"/>
    <property type="match status" value="1"/>
</dbReference>
<keyword evidence="14" id="KW-1185">Reference proteome</keyword>
<dbReference type="PANTHER" id="PTHR27000">
    <property type="entry name" value="LEUCINE-RICH REPEAT RECEPTOR-LIKE PROTEIN KINASE FAMILY PROTEIN-RELATED"/>
    <property type="match status" value="1"/>
</dbReference>
<dbReference type="AlphaFoldDB" id="A0A9D5H5H2"/>
<dbReference type="InterPro" id="IPR003591">
    <property type="entry name" value="Leu-rich_rpt_typical-subtyp"/>
</dbReference>
<gene>
    <name evidence="13" type="ORF">J5N97_028977</name>
</gene>
<evidence type="ECO:0000256" key="1">
    <source>
        <dbReference type="ARBA" id="ARBA00004251"/>
    </source>
</evidence>
<sequence>MTSLKVLDLSDSFQGDVQIPTTLGNLCNLHTLVLSYLNLSLESAKLGRIFSGCLKHSLVELDLSHTSFNIINNSTLPPWLYKLSRLEHLNLHSNALQDRDIPANIGDFMSSLKSLDLSYNDPGLSLPTTLGNLCKLQELSRSGLNLRSKEATKFEQIFSGCIVQSLRKLSSVETYLQGDMPDWIGGLKNLQMLDLSSNQINSTLPALLFNLTTISHLDLSHNDFHGSILSLFENMISLEILYLGANSHLEGPIPVTLGCIRNSLQWLVLLNTSLGGHFPDEIGNLKSLVWLDIGQNSISGSIPTTIGCVDRRSFGNPF</sequence>
<keyword evidence="6" id="KW-0812">Transmembrane</keyword>
<evidence type="ECO:0000256" key="5">
    <source>
        <dbReference type="ARBA" id="ARBA00022614"/>
    </source>
</evidence>
<evidence type="ECO:0000256" key="4">
    <source>
        <dbReference type="ARBA" id="ARBA00022527"/>
    </source>
</evidence>
<dbReference type="EC" id="2.7.11.1" evidence="2"/>
<evidence type="ECO:0000256" key="6">
    <source>
        <dbReference type="ARBA" id="ARBA00022692"/>
    </source>
</evidence>
<evidence type="ECO:0000256" key="7">
    <source>
        <dbReference type="ARBA" id="ARBA00022729"/>
    </source>
</evidence>
<reference evidence="13" key="2">
    <citation type="journal article" date="2022" name="Hortic Res">
        <title>The genome of Dioscorea zingiberensis sheds light on the biosynthesis, origin and evolution of the medicinally important diosgenin saponins.</title>
        <authorList>
            <person name="Li Y."/>
            <person name="Tan C."/>
            <person name="Li Z."/>
            <person name="Guo J."/>
            <person name="Li S."/>
            <person name="Chen X."/>
            <person name="Wang C."/>
            <person name="Dai X."/>
            <person name="Yang H."/>
            <person name="Song W."/>
            <person name="Hou L."/>
            <person name="Xu J."/>
            <person name="Tong Z."/>
            <person name="Xu A."/>
            <person name="Yuan X."/>
            <person name="Wang W."/>
            <person name="Yang Q."/>
            <person name="Chen L."/>
            <person name="Sun Z."/>
            <person name="Wang K."/>
            <person name="Pan B."/>
            <person name="Chen J."/>
            <person name="Bao Y."/>
            <person name="Liu F."/>
            <person name="Qi X."/>
            <person name="Gang D.R."/>
            <person name="Wen J."/>
            <person name="Li J."/>
        </authorList>
    </citation>
    <scope>NUCLEOTIDE SEQUENCE</scope>
    <source>
        <strain evidence="13">Dzin_1.0</strain>
    </source>
</reference>
<dbReference type="EMBL" id="JAGGNH010000009">
    <property type="protein sequence ID" value="KAJ0963855.1"/>
    <property type="molecule type" value="Genomic_DNA"/>
</dbReference>
<comment type="caution">
    <text evidence="13">The sequence shown here is derived from an EMBL/GenBank/DDBJ whole genome shotgun (WGS) entry which is preliminary data.</text>
</comment>
<dbReference type="GO" id="GO:0005886">
    <property type="term" value="C:plasma membrane"/>
    <property type="evidence" value="ECO:0007669"/>
    <property type="project" value="UniProtKB-SubCell"/>
</dbReference>
<dbReference type="SMART" id="SM00369">
    <property type="entry name" value="LRR_TYP"/>
    <property type="match status" value="2"/>
</dbReference>
<keyword evidence="9" id="KW-1133">Transmembrane helix</keyword>
<name>A0A9D5H5H2_9LILI</name>
<keyword evidence="11" id="KW-0675">Receptor</keyword>
<keyword evidence="12" id="KW-0325">Glycoprotein</keyword>
<protein>
    <recommendedName>
        <fullName evidence="2">non-specific serine/threonine protein kinase</fullName>
        <ecNumber evidence="2">2.7.11.1</ecNumber>
    </recommendedName>
</protein>
<dbReference type="Proteomes" id="UP001085076">
    <property type="component" value="Miscellaneous, Linkage group lg09"/>
</dbReference>